<feature type="compositionally biased region" description="Polar residues" evidence="5">
    <location>
        <begin position="88"/>
        <end position="98"/>
    </location>
</feature>
<name>A0A6A6CN94_ZASCE</name>
<dbReference type="GO" id="GO:0008270">
    <property type="term" value="F:zinc ion binding"/>
    <property type="evidence" value="ECO:0007669"/>
    <property type="project" value="UniProtKB-KW"/>
</dbReference>
<keyword evidence="2 4" id="KW-0863">Zinc-finger</keyword>
<accession>A0A6A6CN94</accession>
<evidence type="ECO:0000256" key="4">
    <source>
        <dbReference type="PROSITE-ProRule" id="PRU00175"/>
    </source>
</evidence>
<evidence type="ECO:0000256" key="5">
    <source>
        <dbReference type="SAM" id="MobiDB-lite"/>
    </source>
</evidence>
<dbReference type="Pfam" id="PF00097">
    <property type="entry name" value="zf-C3HC4"/>
    <property type="match status" value="1"/>
</dbReference>
<sequence length="622" mass="70855">MSNNRSDAPFRVVAQSSDEEPTSSIQPSVATQPFRPRQTLEADPDIAVGTNLQQESGETLDGVSDEAALPTKSKEEVEEDEDDEQEQGHATSGSTRIQAQEREGSNNPKKPRIRRQEADPGCAEVRRNQTRLSDYRRSDLPEARFFTWRARAPCQSLDFAAVTVPTSLHPNNSQLCQTDTLKTHNISHSSPNEGQEPYIFSGVDEDSREWQVWHNRNPNPDIAARAQEAINAFHAAVAASLDGCKKALNDYAIVAPSRSDFDTLPIWSSHCAVVEQFHQKLPRIHYCLSVVPLNQQWELLDSERKYQEAWANFHEANAIVGILNHTHVDEEYRTQPPKQVYLVECYRRLRHSRARIWHLTAIRIVRDDDTNTSNEAIHEHIDRWYEIKEELAARREEYVEQVIESLRPFFDDDHPMMAPIVEQEAFIEGLFSDLREGQFQVEDGEEAEEVVEWDEDELEQLKAELGPSRAIIIDAAQVRAAEPELVLEKQLLDNVCGACKKGYTTPCELNDCHHVFCFSCTVPWVDAREHCPTCRRKAATSELTLWDVTIKKATESNGSEGTDTDGKQEKLDGKEERGERNEEGDEREEDGDEVRQEDDEDAEFDAMLEELAKKAKDMDDFV</sequence>
<dbReference type="AlphaFoldDB" id="A0A6A6CN94"/>
<feature type="compositionally biased region" description="Basic and acidic residues" evidence="5">
    <location>
        <begin position="564"/>
        <end position="581"/>
    </location>
</feature>
<dbReference type="Gene3D" id="3.30.40.10">
    <property type="entry name" value="Zinc/RING finger domain, C3HC4 (zinc finger)"/>
    <property type="match status" value="1"/>
</dbReference>
<dbReference type="SUPFAM" id="SSF57850">
    <property type="entry name" value="RING/U-box"/>
    <property type="match status" value="1"/>
</dbReference>
<evidence type="ECO:0000256" key="3">
    <source>
        <dbReference type="ARBA" id="ARBA00022833"/>
    </source>
</evidence>
<evidence type="ECO:0000313" key="8">
    <source>
        <dbReference type="Proteomes" id="UP000799537"/>
    </source>
</evidence>
<dbReference type="Proteomes" id="UP000799537">
    <property type="component" value="Unassembled WGS sequence"/>
</dbReference>
<dbReference type="InterPro" id="IPR001841">
    <property type="entry name" value="Znf_RING"/>
</dbReference>
<keyword evidence="8" id="KW-1185">Reference proteome</keyword>
<feature type="compositionally biased region" description="Polar residues" evidence="5">
    <location>
        <begin position="22"/>
        <end position="31"/>
    </location>
</feature>
<evidence type="ECO:0000256" key="1">
    <source>
        <dbReference type="ARBA" id="ARBA00022723"/>
    </source>
</evidence>
<evidence type="ECO:0000313" key="7">
    <source>
        <dbReference type="EMBL" id="KAF2167392.1"/>
    </source>
</evidence>
<keyword evidence="1" id="KW-0479">Metal-binding</keyword>
<feature type="compositionally biased region" description="Acidic residues" evidence="5">
    <location>
        <begin position="76"/>
        <end position="85"/>
    </location>
</feature>
<feature type="domain" description="RING-type" evidence="6">
    <location>
        <begin position="496"/>
        <end position="535"/>
    </location>
</feature>
<dbReference type="EMBL" id="ML993593">
    <property type="protein sequence ID" value="KAF2167392.1"/>
    <property type="molecule type" value="Genomic_DNA"/>
</dbReference>
<dbReference type="InterPro" id="IPR013083">
    <property type="entry name" value="Znf_RING/FYVE/PHD"/>
</dbReference>
<dbReference type="OrthoDB" id="8062037at2759"/>
<organism evidence="7 8">
    <name type="scientific">Zasmidium cellare ATCC 36951</name>
    <dbReference type="NCBI Taxonomy" id="1080233"/>
    <lineage>
        <taxon>Eukaryota</taxon>
        <taxon>Fungi</taxon>
        <taxon>Dikarya</taxon>
        <taxon>Ascomycota</taxon>
        <taxon>Pezizomycotina</taxon>
        <taxon>Dothideomycetes</taxon>
        <taxon>Dothideomycetidae</taxon>
        <taxon>Mycosphaerellales</taxon>
        <taxon>Mycosphaerellaceae</taxon>
        <taxon>Zasmidium</taxon>
    </lineage>
</organism>
<dbReference type="GeneID" id="54565822"/>
<feature type="region of interest" description="Disordered" evidence="5">
    <location>
        <begin position="554"/>
        <end position="603"/>
    </location>
</feature>
<reference evidence="7" key="1">
    <citation type="journal article" date="2020" name="Stud. Mycol.">
        <title>101 Dothideomycetes genomes: a test case for predicting lifestyles and emergence of pathogens.</title>
        <authorList>
            <person name="Haridas S."/>
            <person name="Albert R."/>
            <person name="Binder M."/>
            <person name="Bloem J."/>
            <person name="Labutti K."/>
            <person name="Salamov A."/>
            <person name="Andreopoulos B."/>
            <person name="Baker S."/>
            <person name="Barry K."/>
            <person name="Bills G."/>
            <person name="Bluhm B."/>
            <person name="Cannon C."/>
            <person name="Castanera R."/>
            <person name="Culley D."/>
            <person name="Daum C."/>
            <person name="Ezra D."/>
            <person name="Gonzalez J."/>
            <person name="Henrissat B."/>
            <person name="Kuo A."/>
            <person name="Liang C."/>
            <person name="Lipzen A."/>
            <person name="Lutzoni F."/>
            <person name="Magnuson J."/>
            <person name="Mondo S."/>
            <person name="Nolan M."/>
            <person name="Ohm R."/>
            <person name="Pangilinan J."/>
            <person name="Park H.-J."/>
            <person name="Ramirez L."/>
            <person name="Alfaro M."/>
            <person name="Sun H."/>
            <person name="Tritt A."/>
            <person name="Yoshinaga Y."/>
            <person name="Zwiers L.-H."/>
            <person name="Turgeon B."/>
            <person name="Goodwin S."/>
            <person name="Spatafora J."/>
            <person name="Crous P."/>
            <person name="Grigoriev I."/>
        </authorList>
    </citation>
    <scope>NUCLEOTIDE SEQUENCE</scope>
    <source>
        <strain evidence="7">ATCC 36951</strain>
    </source>
</reference>
<dbReference type="RefSeq" id="XP_033668281.1">
    <property type="nucleotide sequence ID" value="XM_033812550.1"/>
</dbReference>
<proteinExistence type="predicted"/>
<gene>
    <name evidence="7" type="ORF">M409DRAFT_53996</name>
</gene>
<feature type="region of interest" description="Disordered" evidence="5">
    <location>
        <begin position="1"/>
        <end position="130"/>
    </location>
</feature>
<evidence type="ECO:0000256" key="2">
    <source>
        <dbReference type="ARBA" id="ARBA00022771"/>
    </source>
</evidence>
<feature type="compositionally biased region" description="Acidic residues" evidence="5">
    <location>
        <begin position="582"/>
        <end position="603"/>
    </location>
</feature>
<evidence type="ECO:0000259" key="6">
    <source>
        <dbReference type="PROSITE" id="PS50089"/>
    </source>
</evidence>
<protein>
    <recommendedName>
        <fullName evidence="6">RING-type domain-containing protein</fullName>
    </recommendedName>
</protein>
<dbReference type="PROSITE" id="PS50089">
    <property type="entry name" value="ZF_RING_2"/>
    <property type="match status" value="1"/>
</dbReference>
<keyword evidence="3" id="KW-0862">Zinc</keyword>
<dbReference type="InterPro" id="IPR018957">
    <property type="entry name" value="Znf_C3HC4_RING-type"/>
</dbReference>